<evidence type="ECO:0000256" key="8">
    <source>
        <dbReference type="SAM" id="MobiDB-lite"/>
    </source>
</evidence>
<dbReference type="GO" id="GO:0008083">
    <property type="term" value="F:growth factor activity"/>
    <property type="evidence" value="ECO:0007669"/>
    <property type="project" value="UniProtKB-KW"/>
</dbReference>
<gene>
    <name evidence="10" type="ORF">Pmani_005621</name>
</gene>
<dbReference type="GO" id="GO:0051781">
    <property type="term" value="P:positive regulation of cell division"/>
    <property type="evidence" value="ECO:0007669"/>
    <property type="project" value="UniProtKB-KW"/>
</dbReference>
<keyword evidence="4" id="KW-0732">Signal</keyword>
<dbReference type="PANTHER" id="PTHR11633:SF1">
    <property type="entry name" value="LD28763P"/>
    <property type="match status" value="1"/>
</dbReference>
<evidence type="ECO:0000256" key="1">
    <source>
        <dbReference type="ARBA" id="ARBA00004613"/>
    </source>
</evidence>
<evidence type="ECO:0000256" key="5">
    <source>
        <dbReference type="ARBA" id="ARBA00023030"/>
    </source>
</evidence>
<keyword evidence="6" id="KW-0497">Mitogen</keyword>
<evidence type="ECO:0000313" key="11">
    <source>
        <dbReference type="Proteomes" id="UP001292094"/>
    </source>
</evidence>
<dbReference type="EMBL" id="JAWZYT010000425">
    <property type="protein sequence ID" value="KAK4323689.1"/>
    <property type="molecule type" value="Genomic_DNA"/>
</dbReference>
<evidence type="ECO:0000256" key="4">
    <source>
        <dbReference type="ARBA" id="ARBA00022729"/>
    </source>
</evidence>
<dbReference type="Pfam" id="PF03128">
    <property type="entry name" value="CXCXC"/>
    <property type="match status" value="1"/>
</dbReference>
<proteinExistence type="inferred from homology"/>
<reference evidence="10" key="1">
    <citation type="submission" date="2023-11" db="EMBL/GenBank/DDBJ databases">
        <title>Genome assemblies of two species of porcelain crab, Petrolisthes cinctipes and Petrolisthes manimaculis (Anomura: Porcellanidae).</title>
        <authorList>
            <person name="Angst P."/>
        </authorList>
    </citation>
    <scope>NUCLEOTIDE SEQUENCE</scope>
    <source>
        <strain evidence="10">PB745_02</strain>
        <tissue evidence="10">Gill</tissue>
    </source>
</reference>
<accession>A0AAE1UMQ5</accession>
<dbReference type="InterPro" id="IPR029034">
    <property type="entry name" value="Cystine-knot_cytokine"/>
</dbReference>
<dbReference type="PANTHER" id="PTHR11633">
    <property type="entry name" value="PLATELET-DERIVED GROWTH FACTOR"/>
    <property type="match status" value="1"/>
</dbReference>
<feature type="domain" description="Platelet-derived growth factor (PDGF) family profile" evidence="9">
    <location>
        <begin position="194"/>
        <end position="285"/>
    </location>
</feature>
<dbReference type="InterPro" id="IPR004153">
    <property type="entry name" value="CXCXC_repeat"/>
</dbReference>
<dbReference type="InterPro" id="IPR000072">
    <property type="entry name" value="PDGF/VEGF_dom"/>
</dbReference>
<dbReference type="SMART" id="SM00141">
    <property type="entry name" value="PDGF"/>
    <property type="match status" value="1"/>
</dbReference>
<dbReference type="GO" id="GO:0016020">
    <property type="term" value="C:membrane"/>
    <property type="evidence" value="ECO:0007669"/>
    <property type="project" value="InterPro"/>
</dbReference>
<comment type="similarity">
    <text evidence="2 7">Belongs to the PDGF/VEGF growth factor family.</text>
</comment>
<evidence type="ECO:0000313" key="10">
    <source>
        <dbReference type="EMBL" id="KAK4323689.1"/>
    </source>
</evidence>
<feature type="region of interest" description="Disordered" evidence="8">
    <location>
        <begin position="164"/>
        <end position="183"/>
    </location>
</feature>
<dbReference type="SUPFAM" id="SSF57501">
    <property type="entry name" value="Cystine-knot cytokines"/>
    <property type="match status" value="1"/>
</dbReference>
<evidence type="ECO:0000256" key="2">
    <source>
        <dbReference type="ARBA" id="ARBA00006686"/>
    </source>
</evidence>
<keyword evidence="5 7" id="KW-0339">Growth factor</keyword>
<dbReference type="Pfam" id="PF00341">
    <property type="entry name" value="PDGF"/>
    <property type="match status" value="1"/>
</dbReference>
<comment type="subcellular location">
    <subcellularLocation>
        <location evidence="1">Secreted</location>
    </subcellularLocation>
</comment>
<evidence type="ECO:0000259" key="9">
    <source>
        <dbReference type="PROSITE" id="PS50278"/>
    </source>
</evidence>
<dbReference type="Gene3D" id="2.10.90.10">
    <property type="entry name" value="Cystine-knot cytokines"/>
    <property type="match status" value="1"/>
</dbReference>
<protein>
    <recommendedName>
        <fullName evidence="9">Platelet-derived growth factor (PDGF) family profile domain-containing protein</fullName>
    </recommendedName>
</protein>
<dbReference type="PROSITE" id="PS50278">
    <property type="entry name" value="PDGF_2"/>
    <property type="match status" value="1"/>
</dbReference>
<keyword evidence="3" id="KW-0964">Secreted</keyword>
<sequence>MVLKFGPTKIGRMGVTVAMLIFGASFMTTPTTTTRVEGALAGKLYPRGHQLLPPSPPLVFSSNDVYPTKTTPRPTFTNTHPLLSVSLARNMSQTTDLREFVMKFVQDERICTSPSLRQLIMGEGEADIQTQLWWNRRCGGRRGNPFNPNTAPALSESTLLRYRRKSSNRARRKNTQDLSQKDQNKLAKLLRDKRVVCKPKKTVVRLPNTEPDSVMLRPHCVYIKQCSGCCDHSLLECTPTRNKTRRFPVMAVRTDGRTSQFADSSPVRRVRVTEHTRCQCECKVKPAHCSPRQVYNAEACQCTCPVDITRTCPRGKVWNESSCECVCSSVTECTTGRQFDHSSCRCVGRRR</sequence>
<keyword evidence="11" id="KW-1185">Reference proteome</keyword>
<name>A0AAE1UMQ5_9EUCA</name>
<dbReference type="GO" id="GO:0008284">
    <property type="term" value="P:positive regulation of cell population proliferation"/>
    <property type="evidence" value="ECO:0007669"/>
    <property type="project" value="TreeGrafter"/>
</dbReference>
<dbReference type="Proteomes" id="UP001292094">
    <property type="component" value="Unassembled WGS sequence"/>
</dbReference>
<dbReference type="GO" id="GO:0070851">
    <property type="term" value="F:growth factor receptor binding"/>
    <property type="evidence" value="ECO:0007669"/>
    <property type="project" value="TreeGrafter"/>
</dbReference>
<organism evidence="10 11">
    <name type="scientific">Petrolisthes manimaculis</name>
    <dbReference type="NCBI Taxonomy" id="1843537"/>
    <lineage>
        <taxon>Eukaryota</taxon>
        <taxon>Metazoa</taxon>
        <taxon>Ecdysozoa</taxon>
        <taxon>Arthropoda</taxon>
        <taxon>Crustacea</taxon>
        <taxon>Multicrustacea</taxon>
        <taxon>Malacostraca</taxon>
        <taxon>Eumalacostraca</taxon>
        <taxon>Eucarida</taxon>
        <taxon>Decapoda</taxon>
        <taxon>Pleocyemata</taxon>
        <taxon>Anomura</taxon>
        <taxon>Galatheoidea</taxon>
        <taxon>Porcellanidae</taxon>
        <taxon>Petrolisthes</taxon>
    </lineage>
</organism>
<comment type="caution">
    <text evidence="10">The sequence shown here is derived from an EMBL/GenBank/DDBJ whole genome shotgun (WGS) entry which is preliminary data.</text>
</comment>
<dbReference type="GO" id="GO:0005615">
    <property type="term" value="C:extracellular space"/>
    <property type="evidence" value="ECO:0007669"/>
    <property type="project" value="TreeGrafter"/>
</dbReference>
<evidence type="ECO:0000256" key="3">
    <source>
        <dbReference type="ARBA" id="ARBA00022525"/>
    </source>
</evidence>
<evidence type="ECO:0000256" key="6">
    <source>
        <dbReference type="ARBA" id="ARBA00023246"/>
    </source>
</evidence>
<evidence type="ECO:0000256" key="7">
    <source>
        <dbReference type="RuleBase" id="RU003818"/>
    </source>
</evidence>
<feature type="compositionally biased region" description="Basic residues" evidence="8">
    <location>
        <begin position="164"/>
        <end position="173"/>
    </location>
</feature>
<dbReference type="AlphaFoldDB" id="A0AAE1UMQ5"/>